<comment type="caution">
    <text evidence="2">The sequence shown here is derived from an EMBL/GenBank/DDBJ whole genome shotgun (WGS) entry which is preliminary data.</text>
</comment>
<dbReference type="Proteomes" id="UP000004069">
    <property type="component" value="Unassembled WGS sequence"/>
</dbReference>
<feature type="chain" id="PRO_5009952304" evidence="1">
    <location>
        <begin position="30"/>
        <end position="188"/>
    </location>
</feature>
<reference evidence="2 3" key="1">
    <citation type="submission" date="2010-04" db="EMBL/GenBank/DDBJ databases">
        <authorList>
            <person name="Muzny D."/>
            <person name="Qin X."/>
            <person name="Deng J."/>
            <person name="Jiang H."/>
            <person name="Liu Y."/>
            <person name="Qu J."/>
            <person name="Song X.-Z."/>
            <person name="Zhang L."/>
            <person name="Thornton R."/>
            <person name="Coyle M."/>
            <person name="Francisco L."/>
            <person name="Jackson L."/>
            <person name="Javaid M."/>
            <person name="Korchina V."/>
            <person name="Kovar C."/>
            <person name="Mata R."/>
            <person name="Mathew T."/>
            <person name="Ngo R."/>
            <person name="Nguyen L."/>
            <person name="Nguyen N."/>
            <person name="Okwuonu G."/>
            <person name="Ongeri F."/>
            <person name="Pham C."/>
            <person name="Simmons D."/>
            <person name="Wilczek-Boney K."/>
            <person name="Hale W."/>
            <person name="Jakkamsetti A."/>
            <person name="Pham P."/>
            <person name="Ruth R."/>
            <person name="San Lucas F."/>
            <person name="Warren J."/>
            <person name="Zhang J."/>
            <person name="Zhao Z."/>
            <person name="Zhou C."/>
            <person name="Zhu D."/>
            <person name="Lee S."/>
            <person name="Bess C."/>
            <person name="Blankenburg K."/>
            <person name="Forbes L."/>
            <person name="Fu Q."/>
            <person name="Gubbala S."/>
            <person name="Hirani K."/>
            <person name="Jayaseelan J.C."/>
            <person name="Lara F."/>
            <person name="Munidasa M."/>
            <person name="Palculict T."/>
            <person name="Patil S."/>
            <person name="Pu L.-L."/>
            <person name="Saada N."/>
            <person name="Tang L."/>
            <person name="Weissenberger G."/>
            <person name="Zhu Y."/>
            <person name="Hemphill L."/>
            <person name="Shang Y."/>
            <person name="Youmans B."/>
            <person name="Ayvaz T."/>
            <person name="Ross M."/>
            <person name="Santibanez J."/>
            <person name="Aqrawi P."/>
            <person name="Gross S."/>
            <person name="Joshi V."/>
            <person name="Fowler G."/>
            <person name="Nazareth L."/>
            <person name="Reid J."/>
            <person name="Worley K."/>
            <person name="Petrosino J."/>
            <person name="Highlander S."/>
            <person name="Gibbs R."/>
        </authorList>
    </citation>
    <scope>NUCLEOTIDE SEQUENCE [LARGE SCALE GENOMIC DNA]</scope>
    <source>
        <strain evidence="2 3">DSM 11664</strain>
    </source>
</reference>
<gene>
    <name evidence="2" type="ORF">HMPREF0493_1228</name>
</gene>
<dbReference type="AlphaFoldDB" id="D4YUL7"/>
<feature type="signal peptide" evidence="1">
    <location>
        <begin position="1"/>
        <end position="29"/>
    </location>
</feature>
<dbReference type="OrthoDB" id="2326203at2"/>
<protein>
    <submittedName>
        <fullName evidence="2">Uncharacterized protein</fullName>
    </submittedName>
</protein>
<dbReference type="eggNOG" id="ENOG50309QX">
    <property type="taxonomic scope" value="Bacteria"/>
</dbReference>
<evidence type="ECO:0000256" key="1">
    <source>
        <dbReference type="SAM" id="SignalP"/>
    </source>
</evidence>
<dbReference type="EMBL" id="ADNY01000049">
    <property type="protein sequence ID" value="EFG55097.1"/>
    <property type="molecule type" value="Genomic_DNA"/>
</dbReference>
<keyword evidence="3" id="KW-1185">Reference proteome</keyword>
<accession>D4YUL7</accession>
<sequence>MMNKKFLSLPGILVAAFSLAAFGSQPVKAASYGRIGEVTPPLRMRGKWYYKGSKALGQDPNKLYKIKIGKHHINGIKLYQADPRKTEKYALHFKKYRFIVNQTMNWGKTSIYNIDNVQWLNVTGWTAGGGNGTSYSLTTKKLHHKLLPALAIGVGYKPFIAAYAYRIPGHHQLTHEQKQAIKREILNN</sequence>
<dbReference type="RefSeq" id="WP_006352379.1">
    <property type="nucleotide sequence ID" value="NZ_ADNY01000049.1"/>
</dbReference>
<evidence type="ECO:0000313" key="2">
    <source>
        <dbReference type="EMBL" id="EFG55097.1"/>
    </source>
</evidence>
<name>D4YUL7_9LACO</name>
<keyword evidence="1" id="KW-0732">Signal</keyword>
<evidence type="ECO:0000313" key="3">
    <source>
        <dbReference type="Proteomes" id="UP000004069"/>
    </source>
</evidence>
<organism evidence="2 3">
    <name type="scientific">Lactobacillus amylolyticus DSM 11664</name>
    <dbReference type="NCBI Taxonomy" id="585524"/>
    <lineage>
        <taxon>Bacteria</taxon>
        <taxon>Bacillati</taxon>
        <taxon>Bacillota</taxon>
        <taxon>Bacilli</taxon>
        <taxon>Lactobacillales</taxon>
        <taxon>Lactobacillaceae</taxon>
        <taxon>Lactobacillus</taxon>
    </lineage>
</organism>
<dbReference type="PATRIC" id="fig|585524.9.peg.301"/>
<proteinExistence type="predicted"/>